<dbReference type="SUPFAM" id="SSF56672">
    <property type="entry name" value="DNA/RNA polymerases"/>
    <property type="match status" value="1"/>
</dbReference>
<accession>A0A225V8M8</accession>
<organism evidence="1 2">
    <name type="scientific">Phytophthora megakarya</name>
    <dbReference type="NCBI Taxonomy" id="4795"/>
    <lineage>
        <taxon>Eukaryota</taxon>
        <taxon>Sar</taxon>
        <taxon>Stramenopiles</taxon>
        <taxon>Oomycota</taxon>
        <taxon>Peronosporomycetes</taxon>
        <taxon>Peronosporales</taxon>
        <taxon>Peronosporaceae</taxon>
        <taxon>Phytophthora</taxon>
    </lineage>
</organism>
<keyword evidence="2" id="KW-1185">Reference proteome</keyword>
<gene>
    <name evidence="1" type="ORF">PHMEG_00027143</name>
</gene>
<dbReference type="InterPro" id="IPR051320">
    <property type="entry name" value="Viral_Replic_Matur_Polypro"/>
</dbReference>
<sequence>MTVFKRSIPMPSYIGPVLGRCSYIDDIAHGAKTWNQLCEDLDTLLYRLQGIRATPKDANGVMELPFPKSRKGVLSYLVSQNYYHKFIEDFPVVAAVLYELSEDQIRPGRDLSRAHESFELL</sequence>
<dbReference type="PANTHER" id="PTHR33064">
    <property type="entry name" value="POL PROTEIN"/>
    <property type="match status" value="1"/>
</dbReference>
<dbReference type="AlphaFoldDB" id="A0A225V8M8"/>
<dbReference type="EMBL" id="NBNE01006828">
    <property type="protein sequence ID" value="OWZ01464.1"/>
    <property type="molecule type" value="Genomic_DNA"/>
</dbReference>
<comment type="caution">
    <text evidence="1">The sequence shown here is derived from an EMBL/GenBank/DDBJ whole genome shotgun (WGS) entry which is preliminary data.</text>
</comment>
<dbReference type="InterPro" id="IPR043128">
    <property type="entry name" value="Rev_trsase/Diguanyl_cyclase"/>
</dbReference>
<proteinExistence type="predicted"/>
<dbReference type="PANTHER" id="PTHR33064:SF37">
    <property type="entry name" value="RIBONUCLEASE H"/>
    <property type="match status" value="1"/>
</dbReference>
<protein>
    <recommendedName>
        <fullName evidence="3">Reverse transcriptase</fullName>
    </recommendedName>
</protein>
<dbReference type="InterPro" id="IPR043502">
    <property type="entry name" value="DNA/RNA_pol_sf"/>
</dbReference>
<reference evidence="2" key="1">
    <citation type="submission" date="2017-03" db="EMBL/GenBank/DDBJ databases">
        <title>Phytopthora megakarya and P. palmivora, two closely related causual agents of cacao black pod achieved similar genome size and gene model numbers by different mechanisms.</title>
        <authorList>
            <person name="Ali S."/>
            <person name="Shao J."/>
            <person name="Larry D.J."/>
            <person name="Kronmiller B."/>
            <person name="Shen D."/>
            <person name="Strem M.D."/>
            <person name="Melnick R.L."/>
            <person name="Guiltinan M.J."/>
            <person name="Tyler B.M."/>
            <person name="Meinhardt L.W."/>
            <person name="Bailey B.A."/>
        </authorList>
    </citation>
    <scope>NUCLEOTIDE SEQUENCE [LARGE SCALE GENOMIC DNA]</scope>
    <source>
        <strain evidence="2">zdho120</strain>
    </source>
</reference>
<evidence type="ECO:0000313" key="1">
    <source>
        <dbReference type="EMBL" id="OWZ01464.1"/>
    </source>
</evidence>
<dbReference type="Gene3D" id="3.30.70.270">
    <property type="match status" value="1"/>
</dbReference>
<evidence type="ECO:0008006" key="3">
    <source>
        <dbReference type="Google" id="ProtNLM"/>
    </source>
</evidence>
<dbReference type="Proteomes" id="UP000198211">
    <property type="component" value="Unassembled WGS sequence"/>
</dbReference>
<evidence type="ECO:0000313" key="2">
    <source>
        <dbReference type="Proteomes" id="UP000198211"/>
    </source>
</evidence>
<name>A0A225V8M8_9STRA</name>